<accession>K9YVS5</accession>
<sequence>MNQQSVLGTSLVFSHSLTNVAANAVGVAKTGTAIGSLHRSRVLVLPKGF</sequence>
<dbReference type="RefSeq" id="WP_015229618.1">
    <property type="nucleotide sequence ID" value="NC_019780.1"/>
</dbReference>
<gene>
    <name evidence="1" type="ORF">Dacsa_1974</name>
</gene>
<dbReference type="AlphaFoldDB" id="K9YVS5"/>
<organism evidence="1 2">
    <name type="scientific">Dactylococcopsis salina (strain PCC 8305)</name>
    <name type="common">Myxobactron salinum</name>
    <dbReference type="NCBI Taxonomy" id="13035"/>
    <lineage>
        <taxon>Bacteria</taxon>
        <taxon>Bacillati</taxon>
        <taxon>Cyanobacteriota</taxon>
        <taxon>Cyanophyceae</taxon>
        <taxon>Nodosilineales</taxon>
        <taxon>Cymatolegaceae</taxon>
        <taxon>Dactylococcopsis</taxon>
    </lineage>
</organism>
<evidence type="ECO:0000313" key="2">
    <source>
        <dbReference type="Proteomes" id="UP000010482"/>
    </source>
</evidence>
<dbReference type="Proteomes" id="UP000010482">
    <property type="component" value="Chromosome"/>
</dbReference>
<dbReference type="HOGENOM" id="CLU_3134776_0_0_3"/>
<reference evidence="1" key="1">
    <citation type="submission" date="2012-04" db="EMBL/GenBank/DDBJ databases">
        <title>Finished genome of Dactylococcopsis salina PCC 8305.</title>
        <authorList>
            <consortium name="US DOE Joint Genome Institute"/>
            <person name="Gugger M."/>
            <person name="Coursin T."/>
            <person name="Rippka R."/>
            <person name="Tandeau De Marsac N."/>
            <person name="Huntemann M."/>
            <person name="Wei C.-L."/>
            <person name="Han J."/>
            <person name="Detter J.C."/>
            <person name="Han C."/>
            <person name="Tapia R."/>
            <person name="Daligault H."/>
            <person name="Chen A."/>
            <person name="Krypides N."/>
            <person name="Mavromatis K."/>
            <person name="Markowitz V."/>
            <person name="Szeto E."/>
            <person name="Ivanova N."/>
            <person name="Ovchinnikova G."/>
            <person name="Pagani I."/>
            <person name="Pati A."/>
            <person name="Goodwin L."/>
            <person name="Peters L."/>
            <person name="Pitluck S."/>
            <person name="Woyke T."/>
            <person name="Kerfeld C."/>
        </authorList>
    </citation>
    <scope>NUCLEOTIDE SEQUENCE [LARGE SCALE GENOMIC DNA]</scope>
    <source>
        <strain evidence="1">PCC 8305</strain>
    </source>
</reference>
<keyword evidence="2" id="KW-1185">Reference proteome</keyword>
<dbReference type="KEGG" id="dsl:Dacsa_1974"/>
<dbReference type="EMBL" id="CP003944">
    <property type="protein sequence ID" value="AFZ50622.1"/>
    <property type="molecule type" value="Genomic_DNA"/>
</dbReference>
<evidence type="ECO:0000313" key="1">
    <source>
        <dbReference type="EMBL" id="AFZ50622.1"/>
    </source>
</evidence>
<protein>
    <submittedName>
        <fullName evidence="1">Uncharacterized protein</fullName>
    </submittedName>
</protein>
<name>K9YVS5_DACS8</name>
<proteinExistence type="predicted"/>